<dbReference type="Pfam" id="PF00535">
    <property type="entry name" value="Glycos_transf_2"/>
    <property type="match status" value="1"/>
</dbReference>
<dbReference type="KEGG" id="ptq:P700755_000558"/>
<keyword evidence="1" id="KW-1133">Transmembrane helix</keyword>
<feature type="transmembrane region" description="Helical" evidence="1">
    <location>
        <begin position="243"/>
        <end position="262"/>
    </location>
</feature>
<evidence type="ECO:0000313" key="4">
    <source>
        <dbReference type="Proteomes" id="UP000008514"/>
    </source>
</evidence>
<dbReference type="GO" id="GO:0016740">
    <property type="term" value="F:transferase activity"/>
    <property type="evidence" value="ECO:0007669"/>
    <property type="project" value="UniProtKB-KW"/>
</dbReference>
<dbReference type="HOGENOM" id="CLU_025996_19_1_10"/>
<keyword evidence="4" id="KW-1185">Reference proteome</keyword>
<gene>
    <name evidence="3" type="ordered locus">P700755_000558</name>
</gene>
<dbReference type="STRING" id="313595.P700755_000558"/>
<dbReference type="PANTHER" id="PTHR43685">
    <property type="entry name" value="GLYCOSYLTRANSFERASE"/>
    <property type="match status" value="1"/>
</dbReference>
<evidence type="ECO:0000313" key="3">
    <source>
        <dbReference type="EMBL" id="AFU67581.1"/>
    </source>
</evidence>
<protein>
    <submittedName>
        <fullName evidence="3">Glycosyltransferase, putative</fullName>
    </submittedName>
</protein>
<dbReference type="RefSeq" id="WP_015023198.1">
    <property type="nucleotide sequence ID" value="NC_018721.1"/>
</dbReference>
<dbReference type="InterPro" id="IPR029044">
    <property type="entry name" value="Nucleotide-diphossugar_trans"/>
</dbReference>
<evidence type="ECO:0000259" key="2">
    <source>
        <dbReference type="Pfam" id="PF00535"/>
    </source>
</evidence>
<feature type="transmembrane region" description="Helical" evidence="1">
    <location>
        <begin position="268"/>
        <end position="286"/>
    </location>
</feature>
<dbReference type="OrthoDB" id="9813550at2"/>
<keyword evidence="1" id="KW-0472">Membrane</keyword>
<accession>K4IES2</accession>
<dbReference type="eggNOG" id="COG1215">
    <property type="taxonomic scope" value="Bacteria"/>
</dbReference>
<dbReference type="InterPro" id="IPR001173">
    <property type="entry name" value="Glyco_trans_2-like"/>
</dbReference>
<feature type="domain" description="Glycosyltransferase 2-like" evidence="2">
    <location>
        <begin position="7"/>
        <end position="144"/>
    </location>
</feature>
<dbReference type="PANTHER" id="PTHR43685:SF3">
    <property type="entry name" value="SLR2126 PROTEIN"/>
    <property type="match status" value="1"/>
</dbReference>
<dbReference type="InterPro" id="IPR050834">
    <property type="entry name" value="Glycosyltransf_2"/>
</dbReference>
<reference evidence="3" key="1">
    <citation type="submission" date="2006-03" db="EMBL/GenBank/DDBJ databases">
        <authorList>
            <person name="Bowman J."/>
            <person name="Ferriera S."/>
            <person name="Johnson J."/>
            <person name="Kravitz S."/>
            <person name="Halpern A."/>
            <person name="Remington K."/>
            <person name="Beeson K."/>
            <person name="Tran B."/>
            <person name="Rogers Y.-H."/>
            <person name="Friedman R."/>
            <person name="Venter J.C."/>
        </authorList>
    </citation>
    <scope>NUCLEOTIDE SEQUENCE [LARGE SCALE GENOMIC DNA]</scope>
    <source>
        <strain evidence="3">ATCC 700755</strain>
    </source>
</reference>
<dbReference type="SUPFAM" id="SSF53448">
    <property type="entry name" value="Nucleotide-diphospho-sugar transferases"/>
    <property type="match status" value="1"/>
</dbReference>
<name>K4IES2_PSYTT</name>
<proteinExistence type="predicted"/>
<reference evidence="3" key="2">
    <citation type="submission" date="2012-09" db="EMBL/GenBank/DDBJ databases">
        <title>The complete sequence of Psychroflexus torquis an extreme psychrophile from sea-ice that is stimulated by light.</title>
        <authorList>
            <person name="Feng S."/>
            <person name="Powell S.M."/>
            <person name="Bowman J.P."/>
        </authorList>
    </citation>
    <scope>NUCLEOTIDE SEQUENCE [LARGE SCALE GENOMIC DNA]</scope>
    <source>
        <strain evidence="3">ATCC 700755</strain>
    </source>
</reference>
<evidence type="ECO:0000256" key="1">
    <source>
        <dbReference type="SAM" id="Phobius"/>
    </source>
</evidence>
<sequence length="335" mass="39036">MIERHYSFIIPVYNRPKEIEELLESLSQIEGDFEVIIIEDGSHNSSEEVVFKFNTKLNISYYFKKNTGPGDSRNYGMRKAKGNYFIILDSDVIVPSTYLKTVNDHLSSEYLECYGGGDKSQDSFTDIQKAIDYAMTSFLTTGGIRGSAHSRFSKTYEPRSFNMGLSKAAFIESGGFGSIHPGEDPDLSIRLKKKNFKVGYIEGAFVYHKRRVDFFKFSSQVNKFGLVRPILLKRYPETKKMTYWFPFFYLLFLVVGVFLLFFEFYFVIYFYVLYNFLILMDSTMIYKTIKIGLLSVFSTNIQFFSYGSGFIKSYYFIHILKKKPQLIFPQLFFSQ</sequence>
<dbReference type="EMBL" id="CP003879">
    <property type="protein sequence ID" value="AFU67581.1"/>
    <property type="molecule type" value="Genomic_DNA"/>
</dbReference>
<dbReference type="AlphaFoldDB" id="K4IES2"/>
<dbReference type="Gene3D" id="3.90.550.10">
    <property type="entry name" value="Spore Coat Polysaccharide Biosynthesis Protein SpsA, Chain A"/>
    <property type="match status" value="1"/>
</dbReference>
<dbReference type="Proteomes" id="UP000008514">
    <property type="component" value="Chromosome"/>
</dbReference>
<organism evidence="3 4">
    <name type="scientific">Psychroflexus torquis (strain ATCC 700755 / CIP 106069 / ACAM 623)</name>
    <dbReference type="NCBI Taxonomy" id="313595"/>
    <lineage>
        <taxon>Bacteria</taxon>
        <taxon>Pseudomonadati</taxon>
        <taxon>Bacteroidota</taxon>
        <taxon>Flavobacteriia</taxon>
        <taxon>Flavobacteriales</taxon>
        <taxon>Flavobacteriaceae</taxon>
        <taxon>Psychroflexus</taxon>
    </lineage>
</organism>
<keyword evidence="1" id="KW-0812">Transmembrane</keyword>